<keyword evidence="1" id="KW-1133">Transmembrane helix</keyword>
<dbReference type="EMBL" id="FAOZ01000034">
    <property type="protein sequence ID" value="CUU60058.1"/>
    <property type="molecule type" value="Genomic_DNA"/>
</dbReference>
<proteinExistence type="predicted"/>
<feature type="non-terminal residue" evidence="2">
    <location>
        <position position="1"/>
    </location>
</feature>
<evidence type="ECO:0000313" key="3">
    <source>
        <dbReference type="Proteomes" id="UP000198802"/>
    </source>
</evidence>
<keyword evidence="1" id="KW-0472">Membrane</keyword>
<name>A0A0S4QZZ9_9ACTN</name>
<accession>A0A0S4QZZ9</accession>
<evidence type="ECO:0000313" key="2">
    <source>
        <dbReference type="EMBL" id="CUU60058.1"/>
    </source>
</evidence>
<sequence>GKHYSGRTRRGDTWLRGALGEAASSASRSKTTYLSAHYRRIATRRGSKRALVAVSHTMLVIAWHLLHDQTTYRDLGPDYYQRRQDPERQTRKLVHQLQQLGHQVTLTASP</sequence>
<feature type="transmembrane region" description="Helical" evidence="1">
    <location>
        <begin position="49"/>
        <end position="66"/>
    </location>
</feature>
<keyword evidence="1" id="KW-0812">Transmembrane</keyword>
<gene>
    <name evidence="2" type="ORF">Ga0074812_13489</name>
</gene>
<evidence type="ECO:0000256" key="1">
    <source>
        <dbReference type="SAM" id="Phobius"/>
    </source>
</evidence>
<protein>
    <recommendedName>
        <fullName evidence="4">Transposase IS116/IS110/IS902 family protein</fullName>
    </recommendedName>
</protein>
<dbReference type="AlphaFoldDB" id="A0A0S4QZZ9"/>
<evidence type="ECO:0008006" key="4">
    <source>
        <dbReference type="Google" id="ProtNLM"/>
    </source>
</evidence>
<organism evidence="2 3">
    <name type="scientific">Parafrankia irregularis</name>
    <dbReference type="NCBI Taxonomy" id="795642"/>
    <lineage>
        <taxon>Bacteria</taxon>
        <taxon>Bacillati</taxon>
        <taxon>Actinomycetota</taxon>
        <taxon>Actinomycetes</taxon>
        <taxon>Frankiales</taxon>
        <taxon>Frankiaceae</taxon>
        <taxon>Parafrankia</taxon>
    </lineage>
</organism>
<keyword evidence="3" id="KW-1185">Reference proteome</keyword>
<dbReference type="Proteomes" id="UP000198802">
    <property type="component" value="Unassembled WGS sequence"/>
</dbReference>
<reference evidence="3" key="1">
    <citation type="submission" date="2015-11" db="EMBL/GenBank/DDBJ databases">
        <authorList>
            <person name="Varghese N."/>
        </authorList>
    </citation>
    <scope>NUCLEOTIDE SEQUENCE [LARGE SCALE GENOMIC DNA]</scope>
    <source>
        <strain evidence="3">DSM 45899</strain>
    </source>
</reference>